<organism>
    <name type="scientific">Branchiostoma floridae</name>
    <name type="common">Florida lancelet</name>
    <name type="synonym">Amphioxus</name>
    <dbReference type="NCBI Taxonomy" id="7739"/>
    <lineage>
        <taxon>Eukaryota</taxon>
        <taxon>Metazoa</taxon>
        <taxon>Chordata</taxon>
        <taxon>Cephalochordata</taxon>
        <taxon>Leptocardii</taxon>
        <taxon>Amphioxiformes</taxon>
        <taxon>Branchiostomatidae</taxon>
        <taxon>Branchiostoma</taxon>
    </lineage>
</organism>
<gene>
    <name evidence="1" type="ORF">BRAFLDRAFT_78694</name>
</gene>
<dbReference type="EMBL" id="GG666463">
    <property type="protein sequence ID" value="EEN68684.1"/>
    <property type="molecule type" value="Genomic_DNA"/>
</dbReference>
<proteinExistence type="predicted"/>
<name>C3XTQ8_BRAFL</name>
<dbReference type="InParanoid" id="C3XTQ8"/>
<accession>C3XTQ8</accession>
<protein>
    <submittedName>
        <fullName evidence="1">Uncharacterized protein</fullName>
    </submittedName>
</protein>
<dbReference type="AlphaFoldDB" id="C3XTQ8"/>
<reference evidence="1" key="1">
    <citation type="journal article" date="2008" name="Nature">
        <title>The amphioxus genome and the evolution of the chordate karyotype.</title>
        <authorList>
            <consortium name="US DOE Joint Genome Institute (JGI-PGF)"/>
            <person name="Putnam N.H."/>
            <person name="Butts T."/>
            <person name="Ferrier D.E.K."/>
            <person name="Furlong R.F."/>
            <person name="Hellsten U."/>
            <person name="Kawashima T."/>
            <person name="Robinson-Rechavi M."/>
            <person name="Shoguchi E."/>
            <person name="Terry A."/>
            <person name="Yu J.-K."/>
            <person name="Benito-Gutierrez E.L."/>
            <person name="Dubchak I."/>
            <person name="Garcia-Fernandez J."/>
            <person name="Gibson-Brown J.J."/>
            <person name="Grigoriev I.V."/>
            <person name="Horton A.C."/>
            <person name="de Jong P.J."/>
            <person name="Jurka J."/>
            <person name="Kapitonov V.V."/>
            <person name="Kohara Y."/>
            <person name="Kuroki Y."/>
            <person name="Lindquist E."/>
            <person name="Lucas S."/>
            <person name="Osoegawa K."/>
            <person name="Pennacchio L.A."/>
            <person name="Salamov A.A."/>
            <person name="Satou Y."/>
            <person name="Sauka-Spengler T."/>
            <person name="Schmutz J."/>
            <person name="Shin-I T."/>
            <person name="Toyoda A."/>
            <person name="Bronner-Fraser M."/>
            <person name="Fujiyama A."/>
            <person name="Holland L.Z."/>
            <person name="Holland P.W.H."/>
            <person name="Satoh N."/>
            <person name="Rokhsar D.S."/>
        </authorList>
    </citation>
    <scope>NUCLEOTIDE SEQUENCE [LARGE SCALE GENOMIC DNA]</scope>
    <source>
        <strain evidence="1">S238N-H82</strain>
        <tissue evidence="1">Testes</tissue>
    </source>
</reference>
<evidence type="ECO:0000313" key="1">
    <source>
        <dbReference type="EMBL" id="EEN68684.1"/>
    </source>
</evidence>
<sequence>MEMSRRTCLTDSARFTAVFPPKFSHGDVSADLPDGFGPVSGGFPPWGGLGGLVPRCGMDYRPRSEPPAAGFIGNVFPHQPGDLAKGLFSGCLRGDVRLFTDELVRCYAVPVHGSRTSRQNVKPRGNVRKVWILCTEVNPVIGSFISDLFLSSTVEDYWGWYNGQQARSPLQRCCQYPRAPPVQGSAVILSEAKRSNSITLSTELSIVFSRTRTAASFPENSLIPDLIPSSEFYMNSTIRSRDGISNSSMGPVYLTVTTLLHLGVCDQPRYVSCPAVFSCVHCCDAVCNSCLESDPGVSFSVTEFDAQHYPFHFPLGNSKHLHLSSG</sequence>